<evidence type="ECO:0000256" key="3">
    <source>
        <dbReference type="ARBA" id="ARBA00022737"/>
    </source>
</evidence>
<dbReference type="InterPro" id="IPR015943">
    <property type="entry name" value="WD40/YVTN_repeat-like_dom_sf"/>
</dbReference>
<dbReference type="PANTHER" id="PTHR44019:SF20">
    <property type="entry name" value="WD REPEAT-CONTAINING PROTEIN 55"/>
    <property type="match status" value="1"/>
</dbReference>
<dbReference type="PROSITE" id="PS00678">
    <property type="entry name" value="WD_REPEATS_1"/>
    <property type="match status" value="1"/>
</dbReference>
<protein>
    <recommendedName>
        <fullName evidence="4">WD repeat-containing protein 55 homolog</fullName>
    </recommendedName>
</protein>
<feature type="region of interest" description="Disordered" evidence="7">
    <location>
        <begin position="469"/>
        <end position="505"/>
    </location>
</feature>
<dbReference type="Gene3D" id="2.130.10.10">
    <property type="entry name" value="YVTN repeat-like/Quinoprotein amine dehydrogenase"/>
    <property type="match status" value="2"/>
</dbReference>
<feature type="compositionally biased region" description="Basic and acidic residues" evidence="7">
    <location>
        <begin position="1"/>
        <end position="15"/>
    </location>
</feature>
<name>A0A0U2V641_ACAPC</name>
<dbReference type="InterPro" id="IPR020472">
    <property type="entry name" value="WD40_PAC1"/>
</dbReference>
<feature type="repeat" description="WD" evidence="6">
    <location>
        <begin position="266"/>
        <end position="287"/>
    </location>
</feature>
<keyword evidence="2 6" id="KW-0853">WD repeat</keyword>
<evidence type="ECO:0000313" key="8">
    <source>
        <dbReference type="EMBL" id="ALS04485.1"/>
    </source>
</evidence>
<comment type="similarity">
    <text evidence="1">Belongs to the WD repeat WDR55 family.</text>
</comment>
<reference evidence="8" key="1">
    <citation type="journal article" date="2015" name="Sci. Rep.">
        <title>Spliced leader RNA trans-splicing discovered in copepods.</title>
        <authorList>
            <person name="Yang F."/>
            <person name="Xu D."/>
            <person name="Zhuang Y."/>
            <person name="Yi X."/>
            <person name="Huang Y."/>
            <person name="Chen H."/>
            <person name="Lin S."/>
            <person name="Campbell D.A."/>
            <person name="Sturm N.R."/>
            <person name="Liu G."/>
            <person name="Zhang H."/>
        </authorList>
    </citation>
    <scope>NUCLEOTIDE SEQUENCE</scope>
</reference>
<comment type="similarity">
    <text evidence="5">Belongs to the WD repeat POC1 family.</text>
</comment>
<evidence type="ECO:0000256" key="1">
    <source>
        <dbReference type="ARBA" id="ARBA00007625"/>
    </source>
</evidence>
<feature type="repeat" description="WD" evidence="6">
    <location>
        <begin position="205"/>
        <end position="246"/>
    </location>
</feature>
<proteinExistence type="evidence at transcript level"/>
<feature type="region of interest" description="Disordered" evidence="7">
    <location>
        <begin position="1"/>
        <end position="136"/>
    </location>
</feature>
<dbReference type="PRINTS" id="PR00320">
    <property type="entry name" value="GPROTEINBRPT"/>
</dbReference>
<feature type="compositionally biased region" description="Basic and acidic residues" evidence="7">
    <location>
        <begin position="475"/>
        <end position="484"/>
    </location>
</feature>
<evidence type="ECO:0000256" key="2">
    <source>
        <dbReference type="ARBA" id="ARBA00022574"/>
    </source>
</evidence>
<dbReference type="SUPFAM" id="SSF50978">
    <property type="entry name" value="WD40 repeat-like"/>
    <property type="match status" value="1"/>
</dbReference>
<dbReference type="AlphaFoldDB" id="A0A0U2V641"/>
<accession>A0A0U2V641</accession>
<dbReference type="InterPro" id="IPR036322">
    <property type="entry name" value="WD40_repeat_dom_sf"/>
</dbReference>
<dbReference type="InterPro" id="IPR001680">
    <property type="entry name" value="WD40_rpt"/>
</dbReference>
<dbReference type="PROSITE" id="PS50294">
    <property type="entry name" value="WD_REPEATS_REGION"/>
    <property type="match status" value="1"/>
</dbReference>
<feature type="compositionally biased region" description="Acidic residues" evidence="7">
    <location>
        <begin position="16"/>
        <end position="66"/>
    </location>
</feature>
<organism evidence="8">
    <name type="scientific">Acartia pacifica</name>
    <name type="common">Copepod</name>
    <dbReference type="NCBI Taxonomy" id="335913"/>
    <lineage>
        <taxon>Eukaryota</taxon>
        <taxon>Metazoa</taxon>
        <taxon>Ecdysozoa</taxon>
        <taxon>Arthropoda</taxon>
        <taxon>Crustacea</taxon>
        <taxon>Multicrustacea</taxon>
        <taxon>Hexanauplia</taxon>
        <taxon>Copepoda</taxon>
        <taxon>Calanoida</taxon>
        <taxon>Acartiidae</taxon>
        <taxon>Acartia</taxon>
    </lineage>
</organism>
<evidence type="ECO:0000256" key="7">
    <source>
        <dbReference type="SAM" id="MobiDB-lite"/>
    </source>
</evidence>
<feature type="compositionally biased region" description="Basic and acidic residues" evidence="7">
    <location>
        <begin position="117"/>
        <end position="136"/>
    </location>
</feature>
<evidence type="ECO:0000256" key="6">
    <source>
        <dbReference type="PROSITE-ProRule" id="PRU00221"/>
    </source>
</evidence>
<dbReference type="InterPro" id="IPR050505">
    <property type="entry name" value="WDR55/POC1"/>
</dbReference>
<dbReference type="EMBL" id="KT754651">
    <property type="protein sequence ID" value="ALS04485.1"/>
    <property type="molecule type" value="mRNA"/>
</dbReference>
<evidence type="ECO:0000256" key="5">
    <source>
        <dbReference type="ARBA" id="ARBA00037984"/>
    </source>
</evidence>
<dbReference type="Pfam" id="PF24796">
    <property type="entry name" value="WDR55"/>
    <property type="match status" value="1"/>
</dbReference>
<dbReference type="SMART" id="SM00320">
    <property type="entry name" value="WD40"/>
    <property type="match status" value="7"/>
</dbReference>
<keyword evidence="3" id="KW-0677">Repeat</keyword>
<evidence type="ECO:0000256" key="4">
    <source>
        <dbReference type="ARBA" id="ARBA00023478"/>
    </source>
</evidence>
<feature type="compositionally biased region" description="Acidic residues" evidence="7">
    <location>
        <begin position="92"/>
        <end position="116"/>
    </location>
</feature>
<dbReference type="InterPro" id="IPR019775">
    <property type="entry name" value="WD40_repeat_CS"/>
</dbReference>
<sequence>MGAEAAEERERRQDQEVEDDDSSSSEGEEETAAGDDDNTDSEDDNSNANDSDSDSDNDNDSEDVEESTSSAAVIKNPFFEDAADKDGSDAGDNSDDSLDDDDSDEDSDDSDSDSDDDGKADAGKEDAANNKEKADAVSDEDYLLNMLKSAREKKVRDCPPDVKLKEDVMDISFHPEEDLLAVSNIKGEISIFRYANEGNKVERKLKLHRSGIRCLEYSMDGTSIISGGKDKLVKLFNVETGKVTSGDVMSHPSPLYSLLSMENGAVSGDEDGTVKLWDFRSSRCVMTSKRFDEFVSGFYAHEQKKRLIASSGEGTIQSWDLRMNKPDLQSEVYDSELTCVTAVREETKAVVGSGAGILYLFNESEYGYHSDQFSGHPDAINHMVAVTDNVLITGCEDGILRAVHLYPHRFIGQVGHHEGGMPIEKLEVNGEGNLIASIGHDNRVKFWNISFLEKINYAKKRKPVAQIPGMKRKKMSEAMDKENEYQLPSSGRINKKDFFQGFNDS</sequence>
<dbReference type="PANTHER" id="PTHR44019">
    <property type="entry name" value="WD REPEAT-CONTAINING PROTEIN 55"/>
    <property type="match status" value="1"/>
</dbReference>
<dbReference type="PROSITE" id="PS50082">
    <property type="entry name" value="WD_REPEATS_2"/>
    <property type="match status" value="2"/>
</dbReference>